<protein>
    <submittedName>
        <fullName evidence="2">Uncharacterized protein</fullName>
    </submittedName>
</protein>
<keyword evidence="3" id="KW-1185">Reference proteome</keyword>
<evidence type="ECO:0000313" key="2">
    <source>
        <dbReference type="EMBL" id="RPJ66506.1"/>
    </source>
</evidence>
<comment type="caution">
    <text evidence="2">The sequence shown here is derived from an EMBL/GenBank/DDBJ whole genome shotgun (WGS) entry which is preliminary data.</text>
</comment>
<accession>A0A3N5Y1R2</accession>
<feature type="transmembrane region" description="Helical" evidence="1">
    <location>
        <begin position="42"/>
        <end position="64"/>
    </location>
</feature>
<reference evidence="2 3" key="1">
    <citation type="submission" date="2018-11" db="EMBL/GenBank/DDBJ databases">
        <authorList>
            <person name="Ye M.-Q."/>
            <person name="Du Z.-J."/>
        </authorList>
    </citation>
    <scope>NUCLEOTIDE SEQUENCE [LARGE SCALE GENOMIC DNA]</scope>
    <source>
        <strain evidence="2 3">U0105</strain>
    </source>
</reference>
<organism evidence="2 3">
    <name type="scientific">Alteromonas sediminis</name>
    <dbReference type="NCBI Taxonomy" id="2259342"/>
    <lineage>
        <taxon>Bacteria</taxon>
        <taxon>Pseudomonadati</taxon>
        <taxon>Pseudomonadota</taxon>
        <taxon>Gammaproteobacteria</taxon>
        <taxon>Alteromonadales</taxon>
        <taxon>Alteromonadaceae</taxon>
        <taxon>Alteromonas/Salinimonas group</taxon>
        <taxon>Alteromonas</taxon>
    </lineage>
</organism>
<dbReference type="AlphaFoldDB" id="A0A3N5Y1R2"/>
<feature type="transmembrane region" description="Helical" evidence="1">
    <location>
        <begin position="12"/>
        <end position="30"/>
    </location>
</feature>
<gene>
    <name evidence="2" type="ORF">DRW07_10455</name>
</gene>
<dbReference type="Proteomes" id="UP000275281">
    <property type="component" value="Unassembled WGS sequence"/>
</dbReference>
<name>A0A3N5Y1R2_9ALTE</name>
<evidence type="ECO:0000256" key="1">
    <source>
        <dbReference type="SAM" id="Phobius"/>
    </source>
</evidence>
<keyword evidence="1" id="KW-1133">Transmembrane helix</keyword>
<evidence type="ECO:0000313" key="3">
    <source>
        <dbReference type="Proteomes" id="UP000275281"/>
    </source>
</evidence>
<dbReference type="RefSeq" id="WP_124027864.1">
    <property type="nucleotide sequence ID" value="NZ_JBHRSN010000006.1"/>
</dbReference>
<sequence>MSTPTTDQHKGWRRFVAGFVVFLIGLALTLSDASDITLMRYLGLGLLIGGFIVAMTGYLPMIWFRLTAAKRFNKKHSK</sequence>
<dbReference type="OrthoDB" id="6332833at2"/>
<keyword evidence="1" id="KW-0472">Membrane</keyword>
<dbReference type="EMBL" id="RPOK01000003">
    <property type="protein sequence ID" value="RPJ66506.1"/>
    <property type="molecule type" value="Genomic_DNA"/>
</dbReference>
<proteinExistence type="predicted"/>
<keyword evidence="1" id="KW-0812">Transmembrane</keyword>